<name>A0ABR7MCI2_9BACT</name>
<dbReference type="RefSeq" id="WP_187257640.1">
    <property type="nucleotide sequence ID" value="NZ_JBHULF010000006.1"/>
</dbReference>
<accession>A0ABR7MCI2</accession>
<sequence>MKPFVFLLTLFLSAMHSHSQSGNTLVGEYYLQSVRETASGFRLNADSSFDFFFSQGALDRSGKGRWRVENGILQLDSEKWPGTDFRLIESGTVSEKGFFIEIAEENKNILAFVDCILKNGDKTKGGSSNSHGEIFIENAEADSILLQFRFVPERISVFRVKDQTHNYYRFGFEPWMMEVFFKMFTLDITNDGLKGKHPLLRGDAFLYRRSK</sequence>
<evidence type="ECO:0000256" key="1">
    <source>
        <dbReference type="SAM" id="SignalP"/>
    </source>
</evidence>
<dbReference type="Proteomes" id="UP000765802">
    <property type="component" value="Unassembled WGS sequence"/>
</dbReference>
<comment type="caution">
    <text evidence="2">The sequence shown here is derived from an EMBL/GenBank/DDBJ whole genome shotgun (WGS) entry which is preliminary data.</text>
</comment>
<feature type="chain" id="PRO_5046227249" evidence="1">
    <location>
        <begin position="20"/>
        <end position="211"/>
    </location>
</feature>
<evidence type="ECO:0000313" key="2">
    <source>
        <dbReference type="EMBL" id="MBC6492336.1"/>
    </source>
</evidence>
<organism evidence="2 3">
    <name type="scientific">Flavihumibacter stibioxidans</name>
    <dbReference type="NCBI Taxonomy" id="1834163"/>
    <lineage>
        <taxon>Bacteria</taxon>
        <taxon>Pseudomonadati</taxon>
        <taxon>Bacteroidota</taxon>
        <taxon>Chitinophagia</taxon>
        <taxon>Chitinophagales</taxon>
        <taxon>Chitinophagaceae</taxon>
        <taxon>Flavihumibacter</taxon>
    </lineage>
</organism>
<reference evidence="2 3" key="1">
    <citation type="submission" date="2016-07" db="EMBL/GenBank/DDBJ databases">
        <title>Genome analysis of Flavihumibacter stibioxidans YS-17.</title>
        <authorList>
            <person name="Shi K."/>
            <person name="Han Y."/>
            <person name="Wang G."/>
        </authorList>
    </citation>
    <scope>NUCLEOTIDE SEQUENCE [LARGE SCALE GENOMIC DNA]</scope>
    <source>
        <strain evidence="2 3">YS-17</strain>
    </source>
</reference>
<gene>
    <name evidence="2" type="ORF">BC349_14840</name>
</gene>
<protein>
    <submittedName>
        <fullName evidence="2">Uncharacterized protein</fullName>
    </submittedName>
</protein>
<proteinExistence type="predicted"/>
<evidence type="ECO:0000313" key="3">
    <source>
        <dbReference type="Proteomes" id="UP000765802"/>
    </source>
</evidence>
<dbReference type="EMBL" id="MBUA01000027">
    <property type="protein sequence ID" value="MBC6492336.1"/>
    <property type="molecule type" value="Genomic_DNA"/>
</dbReference>
<keyword evidence="1" id="KW-0732">Signal</keyword>
<keyword evidence="3" id="KW-1185">Reference proteome</keyword>
<feature type="signal peptide" evidence="1">
    <location>
        <begin position="1"/>
        <end position="19"/>
    </location>
</feature>